<dbReference type="Gene3D" id="1.25.40.10">
    <property type="entry name" value="Tetratricopeptide repeat domain"/>
    <property type="match status" value="3"/>
</dbReference>
<dbReference type="SUPFAM" id="SSF48452">
    <property type="entry name" value="TPR-like"/>
    <property type="match status" value="1"/>
</dbReference>
<reference evidence="1 3" key="2">
    <citation type="submission" date="2018-08" db="EMBL/GenBank/DDBJ databases">
        <title>Complete genome of the Arcobacter ellisii type strain LMG 26155.</title>
        <authorList>
            <person name="Miller W.G."/>
            <person name="Yee E."/>
            <person name="Bono J.L."/>
        </authorList>
    </citation>
    <scope>NUCLEOTIDE SEQUENCE [LARGE SCALE GENOMIC DNA]</scope>
    <source>
        <strain evidence="1 3">LMG 26155</strain>
    </source>
</reference>
<dbReference type="EMBL" id="NXIG01000012">
    <property type="protein sequence ID" value="RXI29346.1"/>
    <property type="molecule type" value="Genomic_DNA"/>
</dbReference>
<protein>
    <recommendedName>
        <fullName evidence="5">Tetratricopeptide repeat protein</fullName>
    </recommendedName>
</protein>
<evidence type="ECO:0000313" key="1">
    <source>
        <dbReference type="EMBL" id="AXX95971.1"/>
    </source>
</evidence>
<proteinExistence type="predicted"/>
<reference evidence="2 4" key="1">
    <citation type="submission" date="2017-09" db="EMBL/GenBank/DDBJ databases">
        <title>Genomics of the genus Arcobacter.</title>
        <authorList>
            <person name="Perez-Cataluna A."/>
            <person name="Figueras M.J."/>
            <person name="Salas-Masso N."/>
        </authorList>
    </citation>
    <scope>NUCLEOTIDE SEQUENCE [LARGE SCALE GENOMIC DNA]</scope>
    <source>
        <strain evidence="2 4">CECT 7837</strain>
    </source>
</reference>
<gene>
    <name evidence="1" type="ORF">AELL_2353</name>
    <name evidence="2" type="ORF">CP962_11125</name>
</gene>
<dbReference type="RefSeq" id="WP_118918128.1">
    <property type="nucleotide sequence ID" value="NZ_CP032097.1"/>
</dbReference>
<evidence type="ECO:0000313" key="3">
    <source>
        <dbReference type="Proteomes" id="UP000262582"/>
    </source>
</evidence>
<dbReference type="Proteomes" id="UP000262582">
    <property type="component" value="Chromosome"/>
</dbReference>
<dbReference type="InterPro" id="IPR011990">
    <property type="entry name" value="TPR-like_helical_dom_sf"/>
</dbReference>
<dbReference type="KEGG" id="aell:AELL_2353"/>
<name>A0A347UAU3_9BACT</name>
<dbReference type="EMBL" id="CP032097">
    <property type="protein sequence ID" value="AXX95971.1"/>
    <property type="molecule type" value="Genomic_DNA"/>
</dbReference>
<evidence type="ECO:0000313" key="2">
    <source>
        <dbReference type="EMBL" id="RXI29346.1"/>
    </source>
</evidence>
<organism evidence="2 4">
    <name type="scientific">Arcobacter ellisii</name>
    <dbReference type="NCBI Taxonomy" id="913109"/>
    <lineage>
        <taxon>Bacteria</taxon>
        <taxon>Pseudomonadati</taxon>
        <taxon>Campylobacterota</taxon>
        <taxon>Epsilonproteobacteria</taxon>
        <taxon>Campylobacterales</taxon>
        <taxon>Arcobacteraceae</taxon>
        <taxon>Arcobacter</taxon>
    </lineage>
</organism>
<dbReference type="OrthoDB" id="5347221at2"/>
<dbReference type="Proteomes" id="UP000290588">
    <property type="component" value="Unassembled WGS sequence"/>
</dbReference>
<evidence type="ECO:0000313" key="4">
    <source>
        <dbReference type="Proteomes" id="UP000290588"/>
    </source>
</evidence>
<accession>A0A347UAU3</accession>
<dbReference type="AlphaFoldDB" id="A0A347UAU3"/>
<keyword evidence="3" id="KW-1185">Reference proteome</keyword>
<evidence type="ECO:0008006" key="5">
    <source>
        <dbReference type="Google" id="ProtNLM"/>
    </source>
</evidence>
<sequence length="664" mass="78450">MRFVLTLFLIVNVLNAKKDFYYSFIDSSGAQISEERKQSITDGFDILQNARLLARDDKIDDAYSQIKDFKEKNKIKVLTSDIMILYAELALKKQSKRLILEASTELESAINSSYINQNDLSKAYMLLVELKLEVNKMDDAKYFAQVIIDNFDDELTKTYGKISLAKVYKYQKDYTKAIKYLYEILTVTNNKEVATLVADELFDVYILDEKYDKANELITQVLKNNIEFYANDSYLANKKVNRLIKAGMPEHAAEILTELLKRTTKDDAIEDFKYKLANTYMLMYDKTNYYLEKAKDLYKDVINDYPQGIHAKNSKMFIDEILMRQGFLTPSAVATKYQDVEAMQQKALLQELMNDKNDRKFEQVLKTEKVYRKVSNEIVKRFGYNSIDEIFDEVNMDLIKDYLSQGKCSELNDILKTSRNETLEKLIEDESVKYNFFECLVEAPYERAYHQIKETFNKTRDANIYLYLEKMAFSLGLIDEAFDFSSKVEMVDDKNVLAKEFIYRYQINKIKDNPNFMEKFFIYASLYPNFIKLNESNPVIIDFYHDYYLYLLKNEDKKEANEIIKKLYDKQKDFKAFIYSPFVENELSRIEKDNNNYQKSVDYLLQALENTRKIKPNDEVKIYYDILNLYDNLGNKDKKDEYILKCKEVKDTTDSLYKKMCDEM</sequence>